<keyword evidence="3" id="KW-1185">Reference proteome</keyword>
<feature type="region of interest" description="Disordered" evidence="1">
    <location>
        <begin position="58"/>
        <end position="82"/>
    </location>
</feature>
<name>A0A0L0FB44_9EUKA</name>
<protein>
    <submittedName>
        <fullName evidence="2">Uncharacterized protein</fullName>
    </submittedName>
</protein>
<feature type="compositionally biased region" description="Basic and acidic residues" evidence="1">
    <location>
        <begin position="68"/>
        <end position="82"/>
    </location>
</feature>
<dbReference type="AlphaFoldDB" id="A0A0L0FB44"/>
<dbReference type="EMBL" id="KQ245240">
    <property type="protein sequence ID" value="KNC73721.1"/>
    <property type="molecule type" value="Genomic_DNA"/>
</dbReference>
<feature type="compositionally biased region" description="Polar residues" evidence="1">
    <location>
        <begin position="27"/>
        <end position="38"/>
    </location>
</feature>
<sequence length="82" mass="9005">MGVRDRMSSTARKSTEEYDDEGAMKVDTSSSVKNDNMTSEMTVKDISVLISEESNATLFDSKSSAKLGGEHHSNEKEKLEEG</sequence>
<organism evidence="2 3">
    <name type="scientific">Sphaeroforma arctica JP610</name>
    <dbReference type="NCBI Taxonomy" id="667725"/>
    <lineage>
        <taxon>Eukaryota</taxon>
        <taxon>Ichthyosporea</taxon>
        <taxon>Ichthyophonida</taxon>
        <taxon>Sphaeroforma</taxon>
    </lineage>
</organism>
<accession>A0A0L0FB44</accession>
<evidence type="ECO:0000313" key="2">
    <source>
        <dbReference type="EMBL" id="KNC73721.1"/>
    </source>
</evidence>
<gene>
    <name evidence="2" type="ORF">SARC_13722</name>
</gene>
<dbReference type="GeneID" id="25914226"/>
<evidence type="ECO:0000313" key="3">
    <source>
        <dbReference type="Proteomes" id="UP000054560"/>
    </source>
</evidence>
<proteinExistence type="predicted"/>
<reference evidence="2 3" key="1">
    <citation type="submission" date="2011-02" db="EMBL/GenBank/DDBJ databases">
        <title>The Genome Sequence of Sphaeroforma arctica JP610.</title>
        <authorList>
            <consortium name="The Broad Institute Genome Sequencing Platform"/>
            <person name="Russ C."/>
            <person name="Cuomo C."/>
            <person name="Young S.K."/>
            <person name="Zeng Q."/>
            <person name="Gargeya S."/>
            <person name="Alvarado L."/>
            <person name="Berlin A."/>
            <person name="Chapman S.B."/>
            <person name="Chen Z."/>
            <person name="Freedman E."/>
            <person name="Gellesch M."/>
            <person name="Goldberg J."/>
            <person name="Griggs A."/>
            <person name="Gujja S."/>
            <person name="Heilman E."/>
            <person name="Heiman D."/>
            <person name="Howarth C."/>
            <person name="Mehta T."/>
            <person name="Neiman D."/>
            <person name="Pearson M."/>
            <person name="Roberts A."/>
            <person name="Saif S."/>
            <person name="Shea T."/>
            <person name="Shenoy N."/>
            <person name="Sisk P."/>
            <person name="Stolte C."/>
            <person name="Sykes S."/>
            <person name="White J."/>
            <person name="Yandava C."/>
            <person name="Burger G."/>
            <person name="Gray M.W."/>
            <person name="Holland P.W.H."/>
            <person name="King N."/>
            <person name="Lang F.B.F."/>
            <person name="Roger A.J."/>
            <person name="Ruiz-Trillo I."/>
            <person name="Haas B."/>
            <person name="Nusbaum C."/>
            <person name="Birren B."/>
        </authorList>
    </citation>
    <scope>NUCLEOTIDE SEQUENCE [LARGE SCALE GENOMIC DNA]</scope>
    <source>
        <strain evidence="2 3">JP610</strain>
    </source>
</reference>
<dbReference type="Proteomes" id="UP000054560">
    <property type="component" value="Unassembled WGS sequence"/>
</dbReference>
<evidence type="ECO:0000256" key="1">
    <source>
        <dbReference type="SAM" id="MobiDB-lite"/>
    </source>
</evidence>
<feature type="region of interest" description="Disordered" evidence="1">
    <location>
        <begin position="1"/>
        <end position="38"/>
    </location>
</feature>
<dbReference type="RefSeq" id="XP_014147623.1">
    <property type="nucleotide sequence ID" value="XM_014292148.1"/>
</dbReference>